<reference evidence="1 2" key="1">
    <citation type="submission" date="2019-07" db="EMBL/GenBank/DDBJ databases">
        <title>Deinococcus detaillus sp. nov., isolated from humus soil in Antarctica.</title>
        <authorList>
            <person name="Zhang K."/>
        </authorList>
    </citation>
    <scope>NUCLEOTIDE SEQUENCE [LARGE SCALE GENOMIC DNA]</scope>
    <source>
        <strain evidence="1 2">H1</strain>
    </source>
</reference>
<evidence type="ECO:0000313" key="2">
    <source>
        <dbReference type="Proteomes" id="UP000316092"/>
    </source>
</evidence>
<dbReference type="EMBL" id="VKDB01000009">
    <property type="protein sequence ID" value="TSA85490.1"/>
    <property type="molecule type" value="Genomic_DNA"/>
</dbReference>
<organism evidence="1 2">
    <name type="scientific">Deinococcus detaillensis</name>
    <dbReference type="NCBI Taxonomy" id="2592048"/>
    <lineage>
        <taxon>Bacteria</taxon>
        <taxon>Thermotogati</taxon>
        <taxon>Deinococcota</taxon>
        <taxon>Deinococci</taxon>
        <taxon>Deinococcales</taxon>
        <taxon>Deinococcaceae</taxon>
        <taxon>Deinococcus</taxon>
    </lineage>
</organism>
<dbReference type="OrthoDB" id="72078at2"/>
<dbReference type="Proteomes" id="UP000316092">
    <property type="component" value="Unassembled WGS sequence"/>
</dbReference>
<comment type="caution">
    <text evidence="1">The sequence shown here is derived from an EMBL/GenBank/DDBJ whole genome shotgun (WGS) entry which is preliminary data.</text>
</comment>
<protein>
    <submittedName>
        <fullName evidence="1">Uncharacterized protein</fullName>
    </submittedName>
</protein>
<sequence length="71" mass="7884">MSLADESSSWEVHTDTQYHLSVRNQAGRLTVRVSAEPDDAGHVFSSLLLAFDYIERDLAPSQHSRKGAGLR</sequence>
<accession>A0A553UZ84</accession>
<name>A0A553UZ84_9DEIO</name>
<evidence type="ECO:0000313" key="1">
    <source>
        <dbReference type="EMBL" id="TSA85490.1"/>
    </source>
</evidence>
<dbReference type="AlphaFoldDB" id="A0A553UZ84"/>
<gene>
    <name evidence="1" type="ORF">FNU79_09850</name>
</gene>
<dbReference type="RefSeq" id="WP_143720684.1">
    <property type="nucleotide sequence ID" value="NZ_VKDB01000009.1"/>
</dbReference>
<keyword evidence="2" id="KW-1185">Reference proteome</keyword>
<proteinExistence type="predicted"/>